<dbReference type="PROSITE" id="PS00061">
    <property type="entry name" value="ADH_SHORT"/>
    <property type="match status" value="1"/>
</dbReference>
<dbReference type="Pfam" id="PF13561">
    <property type="entry name" value="adh_short_C2"/>
    <property type="match status" value="1"/>
</dbReference>
<dbReference type="PRINTS" id="PR00080">
    <property type="entry name" value="SDRFAMILY"/>
</dbReference>
<dbReference type="RefSeq" id="WP_187028476.1">
    <property type="nucleotide sequence ID" value="NZ_AP023421.1"/>
</dbReference>
<keyword evidence="3" id="KW-0614">Plasmid</keyword>
<dbReference type="KEGG" id="pfaa:MM59RIKEN_31460"/>
<geneLocation type="plasmid" evidence="3 4">
    <name>pMM59_01</name>
</geneLocation>
<evidence type="ECO:0000313" key="4">
    <source>
        <dbReference type="Proteomes" id="UP000679848"/>
    </source>
</evidence>
<gene>
    <name evidence="3" type="ORF">MM59RIKEN_31460</name>
</gene>
<evidence type="ECO:0000256" key="2">
    <source>
        <dbReference type="ARBA" id="ARBA00023002"/>
    </source>
</evidence>
<dbReference type="Proteomes" id="UP000679848">
    <property type="component" value="Plasmid pMM59_01"/>
</dbReference>
<evidence type="ECO:0000256" key="1">
    <source>
        <dbReference type="ARBA" id="ARBA00006484"/>
    </source>
</evidence>
<dbReference type="InterPro" id="IPR020904">
    <property type="entry name" value="Sc_DH/Rdtase_CS"/>
</dbReference>
<organism evidence="3 4">
    <name type="scientific">Pusillibacter faecalis</name>
    <dbReference type="NCBI Taxonomy" id="2714358"/>
    <lineage>
        <taxon>Bacteria</taxon>
        <taxon>Bacillati</taxon>
        <taxon>Bacillota</taxon>
        <taxon>Clostridia</taxon>
        <taxon>Eubacteriales</taxon>
        <taxon>Oscillospiraceae</taxon>
        <taxon>Pusillibacter</taxon>
    </lineage>
</organism>
<dbReference type="GO" id="GO:0008206">
    <property type="term" value="P:bile acid metabolic process"/>
    <property type="evidence" value="ECO:0007669"/>
    <property type="project" value="UniProtKB-ARBA"/>
</dbReference>
<dbReference type="EMBL" id="AP023421">
    <property type="protein sequence ID" value="BCK85827.1"/>
    <property type="molecule type" value="Genomic_DNA"/>
</dbReference>
<protein>
    <submittedName>
        <fullName evidence="3">SDR family oxidoreductase</fullName>
    </submittedName>
</protein>
<evidence type="ECO:0000313" key="3">
    <source>
        <dbReference type="EMBL" id="BCK85827.1"/>
    </source>
</evidence>
<sequence length="264" mass="28927">MSISMKDRVVYISGGSCMMARGTATAFLEEGASVVLGDLRQDLLDEAKADLVQKGFLSEKISTTQMNLTDLATVKTTFDDAEKAFGKVDILVNIAGVIIGYYKLDDMREEDWDLTFNVNVKGLMEMSREFVKRLKARNAGGSIVNVASNAAKVCFADMADYNASKAAVMNLTQSMALEWAPYGINVNAVCPGAVDTAMLRKCMEESIRLYGGDMEEMRKTWGPPQLGRLIQPYEVGRVIRFLASEDAVIIRGQAISVDAGNTRF</sequence>
<keyword evidence="4" id="KW-1185">Reference proteome</keyword>
<dbReference type="Gene3D" id="3.40.50.720">
    <property type="entry name" value="NAD(P)-binding Rossmann-like Domain"/>
    <property type="match status" value="1"/>
</dbReference>
<keyword evidence="2" id="KW-0560">Oxidoreductase</keyword>
<dbReference type="CDD" id="cd05233">
    <property type="entry name" value="SDR_c"/>
    <property type="match status" value="1"/>
</dbReference>
<proteinExistence type="inferred from homology"/>
<dbReference type="PANTHER" id="PTHR42760">
    <property type="entry name" value="SHORT-CHAIN DEHYDROGENASES/REDUCTASES FAMILY MEMBER"/>
    <property type="match status" value="1"/>
</dbReference>
<dbReference type="AlphaFoldDB" id="A0A830QQX2"/>
<reference evidence="3" key="1">
    <citation type="submission" date="2020-09" db="EMBL/GenBank/DDBJ databases">
        <title>New species isolated from human feces.</title>
        <authorList>
            <person name="Kitahara M."/>
            <person name="Shigeno Y."/>
            <person name="Shime M."/>
            <person name="Matsumoto Y."/>
            <person name="Nakamura S."/>
            <person name="Motooka D."/>
            <person name="Fukuoka S."/>
            <person name="Nishikawa H."/>
            <person name="Benno Y."/>
        </authorList>
    </citation>
    <scope>NUCLEOTIDE SEQUENCE</scope>
    <source>
        <strain evidence="3">MM59</strain>
        <plasmid evidence="3">pMM59_01</plasmid>
    </source>
</reference>
<dbReference type="GO" id="GO:0016616">
    <property type="term" value="F:oxidoreductase activity, acting on the CH-OH group of donors, NAD or NADP as acceptor"/>
    <property type="evidence" value="ECO:0007669"/>
    <property type="project" value="TreeGrafter"/>
</dbReference>
<name>A0A830QQX2_9FIRM</name>
<accession>A0A830QQX2</accession>
<dbReference type="FunFam" id="3.40.50.720:FF:000084">
    <property type="entry name" value="Short-chain dehydrogenase reductase"/>
    <property type="match status" value="1"/>
</dbReference>
<dbReference type="InterPro" id="IPR036291">
    <property type="entry name" value="NAD(P)-bd_dom_sf"/>
</dbReference>
<dbReference type="PRINTS" id="PR00081">
    <property type="entry name" value="GDHRDH"/>
</dbReference>
<comment type="similarity">
    <text evidence="1">Belongs to the short-chain dehydrogenases/reductases (SDR) family.</text>
</comment>
<dbReference type="SUPFAM" id="SSF51735">
    <property type="entry name" value="NAD(P)-binding Rossmann-fold domains"/>
    <property type="match status" value="1"/>
</dbReference>
<dbReference type="InterPro" id="IPR002347">
    <property type="entry name" value="SDR_fam"/>
</dbReference>